<protein>
    <submittedName>
        <fullName evidence="2">Antigen 5 family member</fullName>
    </submittedName>
</protein>
<evidence type="ECO:0000259" key="1">
    <source>
        <dbReference type="SMART" id="SM00198"/>
    </source>
</evidence>
<dbReference type="PRINTS" id="PR00837">
    <property type="entry name" value="V5TPXLIKE"/>
</dbReference>
<dbReference type="AlphaFoldDB" id="A0A224YAW9"/>
<dbReference type="SUPFAM" id="SSF55797">
    <property type="entry name" value="PR-1-like"/>
    <property type="match status" value="1"/>
</dbReference>
<dbReference type="PANTHER" id="PTHR10334">
    <property type="entry name" value="CYSTEINE-RICH SECRETORY PROTEIN-RELATED"/>
    <property type="match status" value="1"/>
</dbReference>
<evidence type="ECO:0000313" key="2">
    <source>
        <dbReference type="EMBL" id="MAA11433.1"/>
    </source>
</evidence>
<dbReference type="Pfam" id="PF00188">
    <property type="entry name" value="CAP"/>
    <property type="match status" value="1"/>
</dbReference>
<dbReference type="InterPro" id="IPR035940">
    <property type="entry name" value="CAP_sf"/>
</dbReference>
<dbReference type="Gene3D" id="3.40.33.10">
    <property type="entry name" value="CAP"/>
    <property type="match status" value="1"/>
</dbReference>
<feature type="domain" description="SCP" evidence="1">
    <location>
        <begin position="49"/>
        <end position="199"/>
    </location>
</feature>
<accession>A0A224YAW9</accession>
<organism evidence="2">
    <name type="scientific">Rhipicephalus zambeziensis</name>
    <dbReference type="NCBI Taxonomy" id="60191"/>
    <lineage>
        <taxon>Eukaryota</taxon>
        <taxon>Metazoa</taxon>
        <taxon>Ecdysozoa</taxon>
        <taxon>Arthropoda</taxon>
        <taxon>Chelicerata</taxon>
        <taxon>Arachnida</taxon>
        <taxon>Acari</taxon>
        <taxon>Parasitiformes</taxon>
        <taxon>Ixodida</taxon>
        <taxon>Ixodoidea</taxon>
        <taxon>Ixodidae</taxon>
        <taxon>Rhipicephalinae</taxon>
        <taxon>Rhipicephalus</taxon>
        <taxon>Rhipicephalus</taxon>
    </lineage>
</organism>
<dbReference type="CDD" id="cd05380">
    <property type="entry name" value="CAP_euk"/>
    <property type="match status" value="1"/>
</dbReference>
<dbReference type="EMBL" id="GFPF01000287">
    <property type="protein sequence ID" value="MAA11433.1"/>
    <property type="molecule type" value="Transcribed_RNA"/>
</dbReference>
<name>A0A224YAW9_9ACAR</name>
<sequence length="237" mass="26022">MKFRTSVSGQVAITSRRRATMLPLWFVVVVQAAALLVLCSVRCAAMSDEERATIVQLHNEIRNSVALGKLNNWPAASDMQQMSYSNELEELAKTHLENCVFEPGCIGCNIGLDNRPGQNLYAMAGPANWTRAVNFWGQAPIDFVMPTGPGNPVRMKVSVLSQLLWSKSNKVGCAWKDCYPKTGNSLYLCNYMPAGNEYGGHVYMSGKACSRCPQGTCCSNRCPHKTEPSYEGLCAPQ</sequence>
<dbReference type="InterPro" id="IPR001283">
    <property type="entry name" value="CRISP-related"/>
</dbReference>
<reference evidence="2" key="1">
    <citation type="journal article" date="2017" name="Parasit. Vectors">
        <title>Sialotranscriptomics of Rhipicephalus zambeziensis reveals intricate expression profiles of secretory proteins and suggests tight temporal transcriptional regulation during blood-feeding.</title>
        <authorList>
            <person name="de Castro M.H."/>
            <person name="de Klerk D."/>
            <person name="Pienaar R."/>
            <person name="Rees D.J.G."/>
            <person name="Mans B.J."/>
        </authorList>
    </citation>
    <scope>NUCLEOTIDE SEQUENCE</scope>
    <source>
        <tissue evidence="2">Salivary glands</tissue>
    </source>
</reference>
<dbReference type="SMART" id="SM00198">
    <property type="entry name" value="SCP"/>
    <property type="match status" value="1"/>
</dbReference>
<proteinExistence type="predicted"/>
<dbReference type="InterPro" id="IPR014044">
    <property type="entry name" value="CAP_dom"/>
</dbReference>